<organism evidence="9 10">
    <name type="scientific">Pygocentrus nattereri</name>
    <name type="common">Red-bellied piranha</name>
    <dbReference type="NCBI Taxonomy" id="42514"/>
    <lineage>
        <taxon>Eukaryota</taxon>
        <taxon>Metazoa</taxon>
        <taxon>Chordata</taxon>
        <taxon>Craniata</taxon>
        <taxon>Vertebrata</taxon>
        <taxon>Euteleostomi</taxon>
        <taxon>Actinopterygii</taxon>
        <taxon>Neopterygii</taxon>
        <taxon>Teleostei</taxon>
        <taxon>Ostariophysi</taxon>
        <taxon>Characiformes</taxon>
        <taxon>Characoidei</taxon>
        <taxon>Pygocentrus</taxon>
    </lineage>
</organism>
<evidence type="ECO:0000256" key="3">
    <source>
        <dbReference type="ARBA" id="ARBA00022737"/>
    </source>
</evidence>
<evidence type="ECO:0000256" key="7">
    <source>
        <dbReference type="PROSITE-ProRule" id="PRU00042"/>
    </source>
</evidence>
<keyword evidence="2" id="KW-0479">Metal-binding</keyword>
<evidence type="ECO:0000259" key="8">
    <source>
        <dbReference type="PROSITE" id="PS50157"/>
    </source>
</evidence>
<dbReference type="InterPro" id="IPR013087">
    <property type="entry name" value="Znf_C2H2_type"/>
</dbReference>
<dbReference type="GO" id="GO:0000981">
    <property type="term" value="F:DNA-binding transcription factor activity, RNA polymerase II-specific"/>
    <property type="evidence" value="ECO:0007669"/>
    <property type="project" value="TreeGrafter"/>
</dbReference>
<evidence type="ECO:0000256" key="4">
    <source>
        <dbReference type="ARBA" id="ARBA00022771"/>
    </source>
</evidence>
<dbReference type="SMART" id="SM00355">
    <property type="entry name" value="ZnF_C2H2"/>
    <property type="match status" value="2"/>
</dbReference>
<dbReference type="GO" id="GO:0031519">
    <property type="term" value="C:PcG protein complex"/>
    <property type="evidence" value="ECO:0007669"/>
    <property type="project" value="TreeGrafter"/>
</dbReference>
<dbReference type="AlphaFoldDB" id="A0AAR2KRX0"/>
<dbReference type="GO" id="GO:0000785">
    <property type="term" value="C:chromatin"/>
    <property type="evidence" value="ECO:0007669"/>
    <property type="project" value="TreeGrafter"/>
</dbReference>
<sequence length="111" mass="13065">MKTPHKPTQKNKLYLETVCSECGKGFTTQSALKTHQRIHTGEKPYYCSEYCGKRFSRQSHLQRHQPLHVTRRNLHSVWNLNGNQRTVEETGLTWSDFLVLVRTASRRQYMS</sequence>
<dbReference type="GeneTree" id="ENSGT01150000286918"/>
<dbReference type="SUPFAM" id="SSF57667">
    <property type="entry name" value="beta-beta-alpha zinc fingers"/>
    <property type="match status" value="1"/>
</dbReference>
<evidence type="ECO:0000256" key="2">
    <source>
        <dbReference type="ARBA" id="ARBA00022723"/>
    </source>
</evidence>
<dbReference type="Gene3D" id="3.30.160.60">
    <property type="entry name" value="Classic Zinc Finger"/>
    <property type="match status" value="2"/>
</dbReference>
<dbReference type="GO" id="GO:0005667">
    <property type="term" value="C:transcription regulator complex"/>
    <property type="evidence" value="ECO:0007669"/>
    <property type="project" value="TreeGrafter"/>
</dbReference>
<dbReference type="PROSITE" id="PS50157">
    <property type="entry name" value="ZINC_FINGER_C2H2_2"/>
    <property type="match status" value="2"/>
</dbReference>
<evidence type="ECO:0000256" key="1">
    <source>
        <dbReference type="ARBA" id="ARBA00004123"/>
    </source>
</evidence>
<evidence type="ECO:0000313" key="9">
    <source>
        <dbReference type="Ensembl" id="ENSPNAP00000067063.1"/>
    </source>
</evidence>
<dbReference type="PANTHER" id="PTHR14003:SF19">
    <property type="entry name" value="YY2 TRANSCRIPTION FACTOR"/>
    <property type="match status" value="1"/>
</dbReference>
<protein>
    <recommendedName>
        <fullName evidence="8">C2H2-type domain-containing protein</fullName>
    </recommendedName>
</protein>
<dbReference type="Ensembl" id="ENSPNAT00000074093.1">
    <property type="protein sequence ID" value="ENSPNAP00000067063.1"/>
    <property type="gene ID" value="ENSPNAG00000016025.2"/>
</dbReference>
<keyword evidence="6" id="KW-0539">Nucleus</keyword>
<reference evidence="9" key="2">
    <citation type="submission" date="2025-08" db="UniProtKB">
        <authorList>
            <consortium name="Ensembl"/>
        </authorList>
    </citation>
    <scope>IDENTIFICATION</scope>
</reference>
<dbReference type="GO" id="GO:0000978">
    <property type="term" value="F:RNA polymerase II cis-regulatory region sequence-specific DNA binding"/>
    <property type="evidence" value="ECO:0007669"/>
    <property type="project" value="TreeGrafter"/>
</dbReference>
<reference evidence="9" key="3">
    <citation type="submission" date="2025-09" db="UniProtKB">
        <authorList>
            <consortium name="Ensembl"/>
        </authorList>
    </citation>
    <scope>IDENTIFICATION</scope>
</reference>
<keyword evidence="3" id="KW-0677">Repeat</keyword>
<dbReference type="FunFam" id="3.30.160.60:FF:001155">
    <property type="entry name" value="Zinc finger 30C"/>
    <property type="match status" value="1"/>
</dbReference>
<dbReference type="PANTHER" id="PTHR14003">
    <property type="entry name" value="TRANSCRIPTIONAL REPRESSOR PROTEIN YY"/>
    <property type="match status" value="1"/>
</dbReference>
<keyword evidence="5" id="KW-0862">Zinc</keyword>
<feature type="domain" description="C2H2-type" evidence="8">
    <location>
        <begin position="17"/>
        <end position="44"/>
    </location>
</feature>
<dbReference type="Proteomes" id="UP001501920">
    <property type="component" value="Chromosome 2"/>
</dbReference>
<dbReference type="GO" id="GO:0008270">
    <property type="term" value="F:zinc ion binding"/>
    <property type="evidence" value="ECO:0007669"/>
    <property type="project" value="UniProtKB-KW"/>
</dbReference>
<dbReference type="FunFam" id="3.30.160.60:FF:000478">
    <property type="entry name" value="Zinc finger protein 133"/>
    <property type="match status" value="1"/>
</dbReference>
<name>A0AAR2KRX0_PYGNA</name>
<accession>A0AAR2KRX0</accession>
<reference evidence="9 10" key="1">
    <citation type="submission" date="2020-10" db="EMBL/GenBank/DDBJ databases">
        <title>Pygocentrus nattereri (red-bellied piranha) genome, fPygNat1, primary haplotype.</title>
        <authorList>
            <person name="Myers G."/>
            <person name="Meyer A."/>
            <person name="Karagic N."/>
            <person name="Pippel M."/>
            <person name="Winkler S."/>
            <person name="Tracey A."/>
            <person name="Wood J."/>
            <person name="Formenti G."/>
            <person name="Howe K."/>
            <person name="Fedrigo O."/>
            <person name="Jarvis E.D."/>
        </authorList>
    </citation>
    <scope>NUCLEOTIDE SEQUENCE [LARGE SCALE GENOMIC DNA]</scope>
</reference>
<proteinExistence type="predicted"/>
<dbReference type="InterPro" id="IPR036236">
    <property type="entry name" value="Znf_C2H2_sf"/>
</dbReference>
<comment type="subcellular location">
    <subcellularLocation>
        <location evidence="1">Nucleus</location>
    </subcellularLocation>
</comment>
<feature type="domain" description="C2H2-type" evidence="8">
    <location>
        <begin position="45"/>
        <end position="73"/>
    </location>
</feature>
<dbReference type="Pfam" id="PF00096">
    <property type="entry name" value="zf-C2H2"/>
    <property type="match status" value="2"/>
</dbReference>
<keyword evidence="4 7" id="KW-0863">Zinc-finger</keyword>
<evidence type="ECO:0000256" key="5">
    <source>
        <dbReference type="ARBA" id="ARBA00022833"/>
    </source>
</evidence>
<dbReference type="PROSITE" id="PS00028">
    <property type="entry name" value="ZINC_FINGER_C2H2_1"/>
    <property type="match status" value="2"/>
</dbReference>
<evidence type="ECO:0000313" key="10">
    <source>
        <dbReference type="Proteomes" id="UP001501920"/>
    </source>
</evidence>
<keyword evidence="10" id="KW-1185">Reference proteome</keyword>
<evidence type="ECO:0000256" key="6">
    <source>
        <dbReference type="ARBA" id="ARBA00023242"/>
    </source>
</evidence>